<proteinExistence type="predicted"/>
<organism evidence="3 4">
    <name type="scientific">Lentibacter algarum</name>
    <dbReference type="NCBI Taxonomy" id="576131"/>
    <lineage>
        <taxon>Bacteria</taxon>
        <taxon>Pseudomonadati</taxon>
        <taxon>Pseudomonadota</taxon>
        <taxon>Alphaproteobacteria</taxon>
        <taxon>Rhodobacterales</taxon>
        <taxon>Roseobacteraceae</taxon>
        <taxon>Lentibacter</taxon>
    </lineage>
</organism>
<evidence type="ECO:0000313" key="4">
    <source>
        <dbReference type="Proteomes" id="UP000199026"/>
    </source>
</evidence>
<dbReference type="STRING" id="576131.SAMN05444486_102688"/>
<dbReference type="Gene3D" id="3.40.50.20">
    <property type="match status" value="1"/>
</dbReference>
<gene>
    <name evidence="3" type="ORF">SAMN05444486_102688</name>
</gene>
<dbReference type="EMBL" id="FNPR01000002">
    <property type="protein sequence ID" value="SDY54406.1"/>
    <property type="molecule type" value="Genomic_DNA"/>
</dbReference>
<dbReference type="OrthoDB" id="9789836at2"/>
<dbReference type="PANTHER" id="PTHR39962">
    <property type="entry name" value="BLL4848 PROTEIN"/>
    <property type="match status" value="1"/>
</dbReference>
<sequence>MLALIAGRGALPKAIADAQRELPLICALEGFEPEELVVDLVFRLETLGTFLDALHARGVTQVCFCGAIDRPRLRLGRLDLKTLPLVPTFLRALKLGDDGALRALISLFEAKGFAVLGADALLAGLTMAAGVVTRATPQEAHQGLPKLGREVLLRMGQADLGQACVLRGQDILAQEDVTGTDAMLARFLSGGQGKGAVLFKAPKPNQDRRADLPTIGPKTAAAAVTAGFDGIILEADGVIVLDQPQVIETLNEAGLFLWLV</sequence>
<feature type="domain" description="LpxI N-terminal" evidence="2">
    <location>
        <begin position="2"/>
        <end position="124"/>
    </location>
</feature>
<dbReference type="Pfam" id="PF06230">
    <property type="entry name" value="LpxI_C"/>
    <property type="match status" value="1"/>
</dbReference>
<evidence type="ECO:0008006" key="5">
    <source>
        <dbReference type="Google" id="ProtNLM"/>
    </source>
</evidence>
<evidence type="ECO:0000313" key="3">
    <source>
        <dbReference type="EMBL" id="SDY54406.1"/>
    </source>
</evidence>
<evidence type="ECO:0000259" key="1">
    <source>
        <dbReference type="Pfam" id="PF06230"/>
    </source>
</evidence>
<accession>A0A1H3KQY1</accession>
<feature type="domain" description="LpxI C-terminal" evidence="1">
    <location>
        <begin position="129"/>
        <end position="258"/>
    </location>
</feature>
<keyword evidence="4" id="KW-1185">Reference proteome</keyword>
<protein>
    <recommendedName>
        <fullName evidence="5">Phosphatidate cytidylyltransferase</fullName>
    </recommendedName>
</protein>
<dbReference type="GeneID" id="78124749"/>
<dbReference type="InterPro" id="IPR041255">
    <property type="entry name" value="LpxI_N"/>
</dbReference>
<name>A0A1H3KQY1_9RHOB</name>
<reference evidence="3 4" key="1">
    <citation type="submission" date="2016-10" db="EMBL/GenBank/DDBJ databases">
        <authorList>
            <person name="de Groot N.N."/>
        </authorList>
    </citation>
    <scope>NUCLEOTIDE SEQUENCE [LARGE SCALE GENOMIC DNA]</scope>
    <source>
        <strain evidence="3 4">DSM 24677</strain>
    </source>
</reference>
<dbReference type="Proteomes" id="UP000199026">
    <property type="component" value="Unassembled WGS sequence"/>
</dbReference>
<dbReference type="AlphaFoldDB" id="A0A1H3KQY1"/>
<dbReference type="InterPro" id="IPR043167">
    <property type="entry name" value="LpxI_C_sf"/>
</dbReference>
<dbReference type="Pfam" id="PF17930">
    <property type="entry name" value="LpxI_N"/>
    <property type="match status" value="1"/>
</dbReference>
<evidence type="ECO:0000259" key="2">
    <source>
        <dbReference type="Pfam" id="PF17930"/>
    </source>
</evidence>
<dbReference type="InterPro" id="IPR053174">
    <property type="entry name" value="LpxI"/>
</dbReference>
<dbReference type="Gene3D" id="3.40.140.80">
    <property type="match status" value="1"/>
</dbReference>
<dbReference type="InterPro" id="IPR010415">
    <property type="entry name" value="LpxI_C"/>
</dbReference>
<dbReference type="RefSeq" id="WP_089890827.1">
    <property type="nucleotide sequence ID" value="NZ_CALJFH010000015.1"/>
</dbReference>
<dbReference type="PANTHER" id="PTHR39962:SF1">
    <property type="entry name" value="LPXI FAMILY PROTEIN"/>
    <property type="match status" value="1"/>
</dbReference>